<dbReference type="EMBL" id="PFGP01000013">
    <property type="protein sequence ID" value="PIW66974.1"/>
    <property type="molecule type" value="Genomic_DNA"/>
</dbReference>
<evidence type="ECO:0000313" key="2">
    <source>
        <dbReference type="EMBL" id="PIW66974.1"/>
    </source>
</evidence>
<dbReference type="Gene3D" id="3.40.50.150">
    <property type="entry name" value="Vaccinia Virus protein VP39"/>
    <property type="match status" value="1"/>
</dbReference>
<protein>
    <submittedName>
        <fullName evidence="2">Uncharacterized protein</fullName>
    </submittedName>
</protein>
<reference evidence="2 3" key="1">
    <citation type="submission" date="2017-09" db="EMBL/GenBank/DDBJ databases">
        <title>Depth-based differentiation of microbial function through sediment-hosted aquifers and enrichment of novel symbionts in the deep terrestrial subsurface.</title>
        <authorList>
            <person name="Probst A.J."/>
            <person name="Ladd B."/>
            <person name="Jarett J.K."/>
            <person name="Geller-Mcgrath D.E."/>
            <person name="Sieber C.M."/>
            <person name="Emerson J.B."/>
            <person name="Anantharaman K."/>
            <person name="Thomas B.C."/>
            <person name="Malmstrom R."/>
            <person name="Stieglmeier M."/>
            <person name="Klingl A."/>
            <person name="Woyke T."/>
            <person name="Ryan C.M."/>
            <person name="Banfield J.F."/>
        </authorList>
    </citation>
    <scope>NUCLEOTIDE SEQUENCE [LARGE SCALE GENOMIC DNA]</scope>
    <source>
        <strain evidence="2">CG12_big_fil_rev_8_21_14_0_65_43_15</strain>
    </source>
</reference>
<gene>
    <name evidence="2" type="ORF">COW11_00490</name>
</gene>
<feature type="compositionally biased region" description="Low complexity" evidence="1">
    <location>
        <begin position="823"/>
        <end position="840"/>
    </location>
</feature>
<dbReference type="Proteomes" id="UP000231267">
    <property type="component" value="Unassembled WGS sequence"/>
</dbReference>
<sequence length="942" mass="103827">MLYIVTNMLKYYQLPIKIISMITLAAFIVTQCGLSYAYSGSSASKIRQTNPAQSETVNSEIASAIGAPVVDKTDGIATTGASSREAGASASGQGDVSILSRKREELEKILSARRNLDDYELSYALREELKAQERLFANTLLSIPMDDKGEYVIQWQMPSAEALQKNVSILRALKFNQRRKIREALSEEFLGNLDANLRVAAEGVETVKVRTLERITTGNKEWKRISSGNIEAGRAYAQFIRWVLWKKGFHDPKYNNTFDSYNIDDDFGINLFNEGPLVNLTAYVKALVREKMRREKGSKDNQAKVDKGLVLLETERALNLIAVWFQENYQDTTYGVNLLALYVGLPLKDRKIYLEAVAAPATGIASAIGANIHSNNEIYLDKLQAALDECVEPVQARLRQSGVNCAIKPIIVGSAYALSDDQNTVDANKIGDIDIWLEIDNKDVGSAAAREYATELTARLQGVVSGSVVLGPRFDSHSNAISERVTIYGFFTDQTKGLPVNIGVADDIASRLAAGTISTSKSYLENAGDDSDIIRDFWARKFITAWLSAERFAGNTDTHRRMRQFYLDNFQNPEMVAQEIIDSGRAAAAGEADAGGDIQEIAKEIERTLAELNPGRSRGYKTEAGIFLPSNLTDVAEMLSDEKVLGNPQGKKLLVLGLGDGGVAILARKMGFDVTAVEYDGELFNIAYDAELEIFGSRAIKWLNEDFMALDFSDYDVFYYFSDGSNDHGLLELKLEKEMKLCSVLIVYSQIGNLLSDFDEPMLVQVKMWDFPSEAGDIKWLSYAYVKSEEAPKDSRTNAAGSESEDRQEFRENGDGSNFGESAPAAGGAAGQARAGQPQADVARGEFEQQIARLEQLSSDKKSNYNELLAILPGINFNGLHLNESLARRILSFKGVKITGIVRNIHLVLTIKGRPFNASQATRMATSSKPDDALRVAEKIMA</sequence>
<evidence type="ECO:0000256" key="1">
    <source>
        <dbReference type="SAM" id="MobiDB-lite"/>
    </source>
</evidence>
<feature type="compositionally biased region" description="Basic and acidic residues" evidence="1">
    <location>
        <begin position="804"/>
        <end position="814"/>
    </location>
</feature>
<organism evidence="2 3">
    <name type="scientific">Candidatus Taenaricola geysiri</name>
    <dbReference type="NCBI Taxonomy" id="1974752"/>
    <lineage>
        <taxon>Bacteria</taxon>
        <taxon>Pseudomonadati</taxon>
        <taxon>Candidatus Omnitrophota</taxon>
        <taxon>Candidatus Taenaricola</taxon>
    </lineage>
</organism>
<dbReference type="SUPFAM" id="SSF53335">
    <property type="entry name" value="S-adenosyl-L-methionine-dependent methyltransferases"/>
    <property type="match status" value="1"/>
</dbReference>
<comment type="caution">
    <text evidence="2">The sequence shown here is derived from an EMBL/GenBank/DDBJ whole genome shotgun (WGS) entry which is preliminary data.</text>
</comment>
<dbReference type="AlphaFoldDB" id="A0A2J0LJD8"/>
<evidence type="ECO:0000313" key="3">
    <source>
        <dbReference type="Proteomes" id="UP000231267"/>
    </source>
</evidence>
<feature type="region of interest" description="Disordered" evidence="1">
    <location>
        <begin position="792"/>
        <end position="842"/>
    </location>
</feature>
<name>A0A2J0LJD8_9BACT</name>
<accession>A0A2J0LJD8</accession>
<proteinExistence type="predicted"/>
<dbReference type="InterPro" id="IPR029063">
    <property type="entry name" value="SAM-dependent_MTases_sf"/>
</dbReference>
<feature type="non-terminal residue" evidence="2">
    <location>
        <position position="942"/>
    </location>
</feature>